<dbReference type="InterPro" id="IPR023575">
    <property type="entry name" value="Ribosomal_uS19_SF"/>
</dbReference>
<sequence>MEEYKFRGKSIDDLKKMSIQELMVIANADFRRAFKRGLSPEEKAFLKNMDKKSAKSKNIRTHMREMFILPSLVGLTIHVYNGKEFIPIEIKPSMVFHRLGEFALSTKQVKHGSPGMKATRSSGFVPIK</sequence>
<dbReference type="PANTHER" id="PTHR11880">
    <property type="entry name" value="RIBOSOMAL PROTEIN S19P FAMILY MEMBER"/>
    <property type="match status" value="1"/>
</dbReference>
<dbReference type="EMBL" id="GG730040">
    <property type="protein sequence ID" value="EEZ93184.1"/>
    <property type="molecule type" value="Genomic_DNA"/>
</dbReference>
<dbReference type="SUPFAM" id="SSF54570">
    <property type="entry name" value="Ribosomal protein S19"/>
    <property type="match status" value="1"/>
</dbReference>
<accession>D2EEG6</accession>
<dbReference type="GO" id="GO:0000028">
    <property type="term" value="P:ribosomal small subunit assembly"/>
    <property type="evidence" value="ECO:0007669"/>
    <property type="project" value="TreeGrafter"/>
</dbReference>
<dbReference type="Pfam" id="PF00203">
    <property type="entry name" value="Ribosomal_S19"/>
    <property type="match status" value="1"/>
</dbReference>
<dbReference type="PRINTS" id="PR00975">
    <property type="entry name" value="RIBOSOMALS19"/>
</dbReference>
<keyword evidence="3 6" id="KW-0689">Ribosomal protein</keyword>
<dbReference type="InterPro" id="IPR005713">
    <property type="entry name" value="Ribosomal_uS19_euk/arc"/>
</dbReference>
<dbReference type="HAMAP" id="MF_00531">
    <property type="entry name" value="Ribosomal_uS19"/>
    <property type="match status" value="1"/>
</dbReference>
<evidence type="ECO:0000313" key="9">
    <source>
        <dbReference type="Proteomes" id="UP000009375"/>
    </source>
</evidence>
<dbReference type="Proteomes" id="UP000009375">
    <property type="component" value="Unassembled WGS sequence"/>
</dbReference>
<comment type="function">
    <text evidence="1 6">Protein S19 forms a complex with S13 that binds strongly to the 16S ribosomal RNA.</text>
</comment>
<organism evidence="8 9">
    <name type="scientific">Candidatus Parvarchaeum acidiphilum ARMAN-4</name>
    <dbReference type="NCBI Taxonomy" id="662760"/>
    <lineage>
        <taxon>Archaea</taxon>
        <taxon>Candidatus Parvarchaeota</taxon>
        <taxon>Candidatus Parvarchaeum</taxon>
    </lineage>
</organism>
<evidence type="ECO:0000256" key="3">
    <source>
        <dbReference type="ARBA" id="ARBA00022980"/>
    </source>
</evidence>
<dbReference type="InterPro" id="IPR002222">
    <property type="entry name" value="Ribosomal_uS19"/>
</dbReference>
<dbReference type="NCBIfam" id="TIGR01025">
    <property type="entry name" value="uS19_arch"/>
    <property type="match status" value="1"/>
</dbReference>
<keyword evidence="6" id="KW-0699">rRNA-binding</keyword>
<dbReference type="GO" id="GO:0006412">
    <property type="term" value="P:translation"/>
    <property type="evidence" value="ECO:0007669"/>
    <property type="project" value="UniProtKB-UniRule"/>
</dbReference>
<evidence type="ECO:0000256" key="1">
    <source>
        <dbReference type="ARBA" id="ARBA00003239"/>
    </source>
</evidence>
<proteinExistence type="inferred from homology"/>
<dbReference type="Gene3D" id="3.30.860.10">
    <property type="entry name" value="30s Ribosomal Protein S19, Chain A"/>
    <property type="match status" value="1"/>
</dbReference>
<dbReference type="PANTHER" id="PTHR11880:SF2">
    <property type="entry name" value="SMALL RIBOSOMAL SUBUNIT PROTEIN US19"/>
    <property type="match status" value="1"/>
</dbReference>
<dbReference type="GO" id="GO:0019843">
    <property type="term" value="F:rRNA binding"/>
    <property type="evidence" value="ECO:0007669"/>
    <property type="project" value="UniProtKB-UniRule"/>
</dbReference>
<evidence type="ECO:0000313" key="8">
    <source>
        <dbReference type="EMBL" id="EEZ93184.1"/>
    </source>
</evidence>
<dbReference type="GO" id="GO:0003735">
    <property type="term" value="F:structural constituent of ribosome"/>
    <property type="evidence" value="ECO:0007669"/>
    <property type="project" value="UniProtKB-UniRule"/>
</dbReference>
<dbReference type="NCBIfam" id="NF003121">
    <property type="entry name" value="PRK04038.1"/>
    <property type="match status" value="1"/>
</dbReference>
<evidence type="ECO:0000256" key="7">
    <source>
        <dbReference type="RuleBase" id="RU003485"/>
    </source>
</evidence>
<evidence type="ECO:0000256" key="2">
    <source>
        <dbReference type="ARBA" id="ARBA00007345"/>
    </source>
</evidence>
<dbReference type="GO" id="GO:0022627">
    <property type="term" value="C:cytosolic small ribosomal subunit"/>
    <property type="evidence" value="ECO:0007669"/>
    <property type="project" value="UniProtKB-UniRule"/>
</dbReference>
<protein>
    <recommendedName>
        <fullName evidence="5 6">Small ribosomal subunit protein uS19</fullName>
    </recommendedName>
</protein>
<dbReference type="AlphaFoldDB" id="D2EEG6"/>
<keyword evidence="4 6" id="KW-0687">Ribonucleoprotein</keyword>
<evidence type="ECO:0000256" key="5">
    <source>
        <dbReference type="ARBA" id="ARBA00035163"/>
    </source>
</evidence>
<evidence type="ECO:0000256" key="6">
    <source>
        <dbReference type="HAMAP-Rule" id="MF_00531"/>
    </source>
</evidence>
<evidence type="ECO:0000256" key="4">
    <source>
        <dbReference type="ARBA" id="ARBA00023274"/>
    </source>
</evidence>
<gene>
    <name evidence="6" type="primary">rps19p</name>
    <name evidence="8" type="ORF">BJBARM4_0106</name>
</gene>
<name>D2EEG6_PARA4</name>
<reference evidence="8 9" key="1">
    <citation type="journal article" date="2010" name="Proc. Natl. Acad. Sci. U.S.A.">
        <title>Enigmatic, ultrasmall, uncultivated Archaea.</title>
        <authorList>
            <person name="Baker B.J."/>
            <person name="Comolli L.R."/>
            <person name="Dick G.J."/>
            <person name="Hauser L.J."/>
            <person name="Hyatt D."/>
            <person name="Dill B.D."/>
            <person name="Land M.L."/>
            <person name="Verberkmoes N.C."/>
            <person name="Hettich R.L."/>
            <person name="Banfield J.F."/>
        </authorList>
    </citation>
    <scope>NUCLEOTIDE SEQUENCE [LARGE SCALE GENOMIC DNA]</scope>
</reference>
<keyword evidence="6" id="KW-0694">RNA-binding</keyword>
<comment type="similarity">
    <text evidence="2 6 7">Belongs to the universal ribosomal protein uS19 family.</text>
</comment>